<comment type="caution">
    <text evidence="2">The sequence shown here is derived from an EMBL/GenBank/DDBJ whole genome shotgun (WGS) entry which is preliminary data.</text>
</comment>
<evidence type="ECO:0000313" key="2">
    <source>
        <dbReference type="EMBL" id="KMS75209.1"/>
    </source>
</evidence>
<evidence type="ECO:0000259" key="1">
    <source>
        <dbReference type="SMART" id="SM00530"/>
    </source>
</evidence>
<dbReference type="Gene3D" id="1.10.260.40">
    <property type="entry name" value="lambda repressor-like DNA-binding domains"/>
    <property type="match status" value="1"/>
</dbReference>
<protein>
    <recommendedName>
        <fullName evidence="1">HTH cro/C1-type domain-containing protein</fullName>
    </recommendedName>
</protein>
<dbReference type="PATRIC" id="fig|1938.3.peg.2246"/>
<dbReference type="Pfam" id="PF17765">
    <property type="entry name" value="MLTR_LBD"/>
    <property type="match status" value="1"/>
</dbReference>
<name>A0A0J7ZH46_STRVR</name>
<evidence type="ECO:0000313" key="3">
    <source>
        <dbReference type="Proteomes" id="UP000037432"/>
    </source>
</evidence>
<sequence>MKAGDERQHDLGAFLRKQRENTSRTALGLPPIRNRTTGLRREEVAAMSGISVTWYTWLEQGRDVTPSRQVLDAVARSLGLAQAEHAFVLSLAGYPATDFGSAQPITMTPSVQRLLDAQGVYPSYALSADWTIVGWNSTYGRFYPPAPATPVERRNLLWLTFTDPYIRSLVVDWEFTSSRVIAEFRAELGAHLHTPAIEILIDRLWRTSAEFRERWKAHEVTRFTSRLRTFRHPEVGDLQLEQHRMTMSGDPDLHVIIYVPDPDSGSLDRLHQLADLAASNEPRMNEDSER</sequence>
<dbReference type="EMBL" id="LFNT01000009">
    <property type="protein sequence ID" value="KMS75209.1"/>
    <property type="molecule type" value="Genomic_DNA"/>
</dbReference>
<dbReference type="PANTHER" id="PTHR35010">
    <property type="entry name" value="BLL4672 PROTEIN-RELATED"/>
    <property type="match status" value="1"/>
</dbReference>
<dbReference type="PANTHER" id="PTHR35010:SF2">
    <property type="entry name" value="BLL4672 PROTEIN"/>
    <property type="match status" value="1"/>
</dbReference>
<dbReference type="InterPro" id="IPR001387">
    <property type="entry name" value="Cro/C1-type_HTH"/>
</dbReference>
<dbReference type="GO" id="GO:0003677">
    <property type="term" value="F:DNA binding"/>
    <property type="evidence" value="ECO:0007669"/>
    <property type="project" value="InterPro"/>
</dbReference>
<proteinExistence type="predicted"/>
<gene>
    <name evidence="2" type="ORF">ACM01_11255</name>
</gene>
<dbReference type="Pfam" id="PF13560">
    <property type="entry name" value="HTH_31"/>
    <property type="match status" value="1"/>
</dbReference>
<dbReference type="SMART" id="SM00530">
    <property type="entry name" value="HTH_XRE"/>
    <property type="match status" value="1"/>
</dbReference>
<accession>A0A0J7ZH46</accession>
<dbReference type="RefSeq" id="WP_048580998.1">
    <property type="nucleotide sequence ID" value="NZ_LFNT01000009.1"/>
</dbReference>
<organism evidence="2 3">
    <name type="scientific">Streptomyces viridochromogenes</name>
    <dbReference type="NCBI Taxonomy" id="1938"/>
    <lineage>
        <taxon>Bacteria</taxon>
        <taxon>Bacillati</taxon>
        <taxon>Actinomycetota</taxon>
        <taxon>Actinomycetes</taxon>
        <taxon>Kitasatosporales</taxon>
        <taxon>Streptomycetaceae</taxon>
        <taxon>Streptomyces</taxon>
    </lineage>
</organism>
<feature type="domain" description="HTH cro/C1-type" evidence="1">
    <location>
        <begin position="14"/>
        <end position="85"/>
    </location>
</feature>
<dbReference type="InterPro" id="IPR041413">
    <property type="entry name" value="MLTR_LBD"/>
</dbReference>
<dbReference type="Gene3D" id="3.30.450.180">
    <property type="match status" value="1"/>
</dbReference>
<reference evidence="2 3" key="1">
    <citation type="submission" date="2015-06" db="EMBL/GenBank/DDBJ databases">
        <authorList>
            <person name="Ju K.-S."/>
            <person name="Doroghazi J.R."/>
            <person name="Metcalf W.W."/>
        </authorList>
    </citation>
    <scope>NUCLEOTIDE SEQUENCE [LARGE SCALE GENOMIC DNA]</scope>
    <source>
        <strain evidence="2 3">NRRL 3414</strain>
    </source>
</reference>
<dbReference type="SUPFAM" id="SSF47413">
    <property type="entry name" value="lambda repressor-like DNA-binding domains"/>
    <property type="match status" value="1"/>
</dbReference>
<dbReference type="AlphaFoldDB" id="A0A0J7ZH46"/>
<dbReference type="Proteomes" id="UP000037432">
    <property type="component" value="Unassembled WGS sequence"/>
</dbReference>
<dbReference type="OrthoDB" id="3542608at2"/>
<dbReference type="InterPro" id="IPR010982">
    <property type="entry name" value="Lambda_DNA-bd_dom_sf"/>
</dbReference>
<dbReference type="CDD" id="cd00093">
    <property type="entry name" value="HTH_XRE"/>
    <property type="match status" value="1"/>
</dbReference>